<sequence>MVKNSNNLNGTGSLKETPSSSVASASNATLNRSSSAPASTSIQNWTINRPTTVPDPSKKQKITISIHNNKLPTRQTVSQTNLHNSSLENLSKPAPSSTITNSSAAQSTSSTSAMSAATKIPKQTAPSESCSKPVVNGKSKLHSSTLVPYGAESSEESDEESKGLVKENGHSKSFNGILIGNVASTLQNSCSSCHSAEEEESPHPLPKNVAVNGAISLDNDPKENGLKFEDSICQVKPVKSTENPFSKANGLHGKVS</sequence>
<feature type="compositionally biased region" description="Polar residues" evidence="1">
    <location>
        <begin position="1"/>
        <end position="51"/>
    </location>
</feature>
<dbReference type="AlphaFoldDB" id="A0A8D0GDI6"/>
<evidence type="ECO:0000313" key="2">
    <source>
        <dbReference type="Ensembl" id="ENSSPUP00000005160.1"/>
    </source>
</evidence>
<proteinExistence type="predicted"/>
<keyword evidence="3" id="KW-1185">Reference proteome</keyword>
<reference evidence="2" key="1">
    <citation type="submission" date="2025-08" db="UniProtKB">
        <authorList>
            <consortium name="Ensembl"/>
        </authorList>
    </citation>
    <scope>IDENTIFICATION</scope>
</reference>
<dbReference type="GeneTree" id="ENSGT00950000184989"/>
<feature type="region of interest" description="Disordered" evidence="1">
    <location>
        <begin position="195"/>
        <end position="222"/>
    </location>
</feature>
<dbReference type="Ensembl" id="ENSSPUT00000005485.1">
    <property type="protein sequence ID" value="ENSSPUP00000005160.1"/>
    <property type="gene ID" value="ENSSPUG00000003995.1"/>
</dbReference>
<feature type="compositionally biased region" description="Basic and acidic residues" evidence="1">
    <location>
        <begin position="160"/>
        <end position="170"/>
    </location>
</feature>
<organism evidence="2 3">
    <name type="scientific">Sphenodon punctatus</name>
    <name type="common">Tuatara</name>
    <name type="synonym">Hatteria punctata</name>
    <dbReference type="NCBI Taxonomy" id="8508"/>
    <lineage>
        <taxon>Eukaryota</taxon>
        <taxon>Metazoa</taxon>
        <taxon>Chordata</taxon>
        <taxon>Craniata</taxon>
        <taxon>Vertebrata</taxon>
        <taxon>Euteleostomi</taxon>
        <taxon>Lepidosauria</taxon>
        <taxon>Sphenodontia</taxon>
        <taxon>Sphenodontidae</taxon>
        <taxon>Sphenodon</taxon>
    </lineage>
</organism>
<protein>
    <submittedName>
        <fullName evidence="2">Uncharacterized protein</fullName>
    </submittedName>
</protein>
<evidence type="ECO:0000313" key="3">
    <source>
        <dbReference type="Proteomes" id="UP000694392"/>
    </source>
</evidence>
<accession>A0A8D0GDI6</accession>
<name>A0A8D0GDI6_SPHPU</name>
<feature type="region of interest" description="Disordered" evidence="1">
    <location>
        <begin position="1"/>
        <end position="170"/>
    </location>
</feature>
<reference evidence="2" key="2">
    <citation type="submission" date="2025-09" db="UniProtKB">
        <authorList>
            <consortium name="Ensembl"/>
        </authorList>
    </citation>
    <scope>IDENTIFICATION</scope>
</reference>
<dbReference type="Proteomes" id="UP000694392">
    <property type="component" value="Unplaced"/>
</dbReference>
<feature type="compositionally biased region" description="Polar residues" evidence="1">
    <location>
        <begin position="62"/>
        <end position="89"/>
    </location>
</feature>
<feature type="compositionally biased region" description="Low complexity" evidence="1">
    <location>
        <begin position="96"/>
        <end position="118"/>
    </location>
</feature>
<evidence type="ECO:0000256" key="1">
    <source>
        <dbReference type="SAM" id="MobiDB-lite"/>
    </source>
</evidence>